<evidence type="ECO:0000256" key="1">
    <source>
        <dbReference type="SAM" id="MobiDB-lite"/>
    </source>
</evidence>
<evidence type="ECO:0000313" key="2">
    <source>
        <dbReference type="EMBL" id="KAK8966019.1"/>
    </source>
</evidence>
<comment type="caution">
    <text evidence="2">The sequence shown here is derived from an EMBL/GenBank/DDBJ whole genome shotgun (WGS) entry which is preliminary data.</text>
</comment>
<keyword evidence="3" id="KW-1185">Reference proteome</keyword>
<proteinExistence type="predicted"/>
<dbReference type="EMBL" id="JBBWWR010000005">
    <property type="protein sequence ID" value="KAK8966019.1"/>
    <property type="molecule type" value="Genomic_DNA"/>
</dbReference>
<feature type="compositionally biased region" description="Polar residues" evidence="1">
    <location>
        <begin position="294"/>
        <end position="304"/>
    </location>
</feature>
<feature type="region of interest" description="Disordered" evidence="1">
    <location>
        <begin position="185"/>
        <end position="213"/>
    </location>
</feature>
<gene>
    <name evidence="2" type="ORF">KSP40_PGU012388</name>
</gene>
<dbReference type="PANTHER" id="PTHR34962">
    <property type="entry name" value="EMBRYO DEFECTIVE 1703-RELATED"/>
    <property type="match status" value="1"/>
</dbReference>
<feature type="compositionally biased region" description="Basic residues" evidence="1">
    <location>
        <begin position="39"/>
        <end position="52"/>
    </location>
</feature>
<sequence length="498" mass="55408">MAISSFRLSSLPLYPHSSLLPRLLQFRAQLPLSSSSVSPHRHRSRRKNHLRPKIPNSPLPSSPSSRPQTLEHSESSSSSYADGNALLILEEAEEAKETFASFEGSHVFTPGAEYRWFPWSVVDLAARFAVLLAVQTAVAFWFLAREDGGRSNEYGIKEDTKAIKAEKGMVVEDFEKLVAEIREMASEAREREAEESVNGGGGEDDEGDHRGVGRRRMTQSIARIFMEGQGDALVHKEKSRKPRLRNEGVGYFPKGNGFGGSKPVQSGSSPHKGGTHRITYSSPAKESRKLPVPTKSNAETSNMKPISFKNEKNKRVPKTKKLSCVNNGRISSKIKIDESKYAFESNDSSPIEDSQKNQNSSMVLTSSSDRDRESISGSHESQWWLMLQYVFGIFLHKGSENKDRGLYSLPIAHDGKKHSYTITFQDRGDALNFSFLLESFFEDLGNVSADIVPLTIHELGDAISPGELKLIVVRKGQLRLYAGQPLVEVENTLRSLLE</sequence>
<dbReference type="Proteomes" id="UP001412067">
    <property type="component" value="Unassembled WGS sequence"/>
</dbReference>
<organism evidence="2 3">
    <name type="scientific">Platanthera guangdongensis</name>
    <dbReference type="NCBI Taxonomy" id="2320717"/>
    <lineage>
        <taxon>Eukaryota</taxon>
        <taxon>Viridiplantae</taxon>
        <taxon>Streptophyta</taxon>
        <taxon>Embryophyta</taxon>
        <taxon>Tracheophyta</taxon>
        <taxon>Spermatophyta</taxon>
        <taxon>Magnoliopsida</taxon>
        <taxon>Liliopsida</taxon>
        <taxon>Asparagales</taxon>
        <taxon>Orchidaceae</taxon>
        <taxon>Orchidoideae</taxon>
        <taxon>Orchideae</taxon>
        <taxon>Orchidinae</taxon>
        <taxon>Platanthera</taxon>
    </lineage>
</organism>
<reference evidence="2 3" key="1">
    <citation type="journal article" date="2022" name="Nat. Plants">
        <title>Genomes of leafy and leafless Platanthera orchids illuminate the evolution of mycoheterotrophy.</title>
        <authorList>
            <person name="Li M.H."/>
            <person name="Liu K.W."/>
            <person name="Li Z."/>
            <person name="Lu H.C."/>
            <person name="Ye Q.L."/>
            <person name="Zhang D."/>
            <person name="Wang J.Y."/>
            <person name="Li Y.F."/>
            <person name="Zhong Z.M."/>
            <person name="Liu X."/>
            <person name="Yu X."/>
            <person name="Liu D.K."/>
            <person name="Tu X.D."/>
            <person name="Liu B."/>
            <person name="Hao Y."/>
            <person name="Liao X.Y."/>
            <person name="Jiang Y.T."/>
            <person name="Sun W.H."/>
            <person name="Chen J."/>
            <person name="Chen Y.Q."/>
            <person name="Ai Y."/>
            <person name="Zhai J.W."/>
            <person name="Wu S.S."/>
            <person name="Zhou Z."/>
            <person name="Hsiao Y.Y."/>
            <person name="Wu W.L."/>
            <person name="Chen Y.Y."/>
            <person name="Lin Y.F."/>
            <person name="Hsu J.L."/>
            <person name="Li C.Y."/>
            <person name="Wang Z.W."/>
            <person name="Zhao X."/>
            <person name="Zhong W.Y."/>
            <person name="Ma X.K."/>
            <person name="Ma L."/>
            <person name="Huang J."/>
            <person name="Chen G.Z."/>
            <person name="Huang M.Z."/>
            <person name="Huang L."/>
            <person name="Peng D.H."/>
            <person name="Luo Y.B."/>
            <person name="Zou S.Q."/>
            <person name="Chen S.P."/>
            <person name="Lan S."/>
            <person name="Tsai W.C."/>
            <person name="Van de Peer Y."/>
            <person name="Liu Z.J."/>
        </authorList>
    </citation>
    <scope>NUCLEOTIDE SEQUENCE [LARGE SCALE GENOMIC DNA]</scope>
    <source>
        <strain evidence="2">Lor288</strain>
    </source>
</reference>
<dbReference type="PANTHER" id="PTHR34962:SF3">
    <property type="entry name" value="ABC SUBFAMILY C PROTEIN"/>
    <property type="match status" value="1"/>
</dbReference>
<feature type="region of interest" description="Disordered" evidence="1">
    <location>
        <begin position="232"/>
        <end position="324"/>
    </location>
</feature>
<accession>A0ABR2MQZ1</accession>
<feature type="compositionally biased region" description="Basic and acidic residues" evidence="1">
    <location>
        <begin position="185"/>
        <end position="194"/>
    </location>
</feature>
<name>A0ABR2MQZ1_9ASPA</name>
<evidence type="ECO:0000313" key="3">
    <source>
        <dbReference type="Proteomes" id="UP001412067"/>
    </source>
</evidence>
<feature type="region of interest" description="Disordered" evidence="1">
    <location>
        <begin position="34"/>
        <end position="79"/>
    </location>
</feature>
<feature type="region of interest" description="Disordered" evidence="1">
    <location>
        <begin position="345"/>
        <end position="374"/>
    </location>
</feature>
<protein>
    <submittedName>
        <fullName evidence="2">Uncharacterized protein</fullName>
    </submittedName>
</protein>
<feature type="compositionally biased region" description="Polar residues" evidence="1">
    <location>
        <begin position="345"/>
        <end position="367"/>
    </location>
</feature>